<keyword evidence="1" id="KW-0472">Membrane</keyword>
<feature type="transmembrane region" description="Helical" evidence="1">
    <location>
        <begin position="209"/>
        <end position="230"/>
    </location>
</feature>
<comment type="caution">
    <text evidence="3">The sequence shown here is derived from an EMBL/GenBank/DDBJ whole genome shotgun (WGS) entry which is preliminary data.</text>
</comment>
<feature type="transmembrane region" description="Helical" evidence="1">
    <location>
        <begin position="373"/>
        <end position="393"/>
    </location>
</feature>
<name>A0ABU4T009_9PSEU</name>
<sequence>MEGSAAFAVIHTRAVDPAPSRARQAFGMTSPDVVRTSLPARISYFDNLRVFLTLLVVAHHCAAPYSNLDVWPNRQEPVPASAAVPLDLLLVVNQTFFMGFFFLLSGYFAPGAVDRRGQRAFAVERLKRLGIPFLAFILLLRPFFVLPTYFGLPSATRPSFVVYYFTTWEVGPAWFLEVLLIFSLVYALARHLRGNAEPVRSKPLRRRDLLGFTLVLGLVTYGWRIFVPLGTYEPVLGLPSPAYLPQYVLLFIAGVLAYRRRWFEALPRRSGWFGVLLVLVSFVPMALGGYRGLASPDDLAGHDLAHLALALWESLFAVGVVLVLLRVFQRFVAGASRFGGYLADNTFAVYLLHAPVIVGTVELLRPLDAVPVLKFLLALVVAAAASWLISGALRRVPAVRAVV</sequence>
<dbReference type="EC" id="2.3.1.-" evidence="3"/>
<keyword evidence="1" id="KW-0812">Transmembrane</keyword>
<feature type="transmembrane region" description="Helical" evidence="1">
    <location>
        <begin position="170"/>
        <end position="189"/>
    </location>
</feature>
<evidence type="ECO:0000256" key="1">
    <source>
        <dbReference type="SAM" id="Phobius"/>
    </source>
</evidence>
<feature type="transmembrane region" description="Helical" evidence="1">
    <location>
        <begin position="129"/>
        <end position="150"/>
    </location>
</feature>
<feature type="domain" description="Acyltransferase 3" evidence="2">
    <location>
        <begin position="43"/>
        <end position="390"/>
    </location>
</feature>
<dbReference type="Proteomes" id="UP001285521">
    <property type="component" value="Unassembled WGS sequence"/>
</dbReference>
<feature type="transmembrane region" description="Helical" evidence="1">
    <location>
        <begin position="340"/>
        <end position="361"/>
    </location>
</feature>
<dbReference type="PANTHER" id="PTHR36927:SF4">
    <property type="entry name" value="BLR5718 PROTEIN"/>
    <property type="match status" value="1"/>
</dbReference>
<keyword evidence="3" id="KW-0808">Transferase</keyword>
<gene>
    <name evidence="3" type="ORF">SK803_14340</name>
</gene>
<dbReference type="InterPro" id="IPR050623">
    <property type="entry name" value="Glucan_succinyl_AcylTrfase"/>
</dbReference>
<feature type="transmembrane region" description="Helical" evidence="1">
    <location>
        <begin position="307"/>
        <end position="328"/>
    </location>
</feature>
<feature type="transmembrane region" description="Helical" evidence="1">
    <location>
        <begin position="270"/>
        <end position="287"/>
    </location>
</feature>
<keyword evidence="1" id="KW-1133">Transmembrane helix</keyword>
<protein>
    <submittedName>
        <fullName evidence="3">Acyltransferase</fullName>
        <ecNumber evidence="3">2.3.1.-</ecNumber>
    </submittedName>
</protein>
<keyword evidence="4" id="KW-1185">Reference proteome</keyword>
<dbReference type="GO" id="GO:0016746">
    <property type="term" value="F:acyltransferase activity"/>
    <property type="evidence" value="ECO:0007669"/>
    <property type="project" value="UniProtKB-KW"/>
</dbReference>
<proteinExistence type="predicted"/>
<evidence type="ECO:0000259" key="2">
    <source>
        <dbReference type="Pfam" id="PF01757"/>
    </source>
</evidence>
<reference evidence="3 4" key="1">
    <citation type="submission" date="2023-11" db="EMBL/GenBank/DDBJ databases">
        <title>Lentzea sokolovensis, sp. nov., Lentzea kristufkii, sp. nov., and Lentzea miocenensis, sp. nov., rare actinobacteria from Sokolov Coal Basin, Miocene lacustrine sediment, Czech Republic.</title>
        <authorList>
            <person name="Lara A."/>
            <person name="Kotroba L."/>
            <person name="Nouioui I."/>
            <person name="Neumann-Schaal M."/>
            <person name="Mast Y."/>
            <person name="Chronakova A."/>
        </authorList>
    </citation>
    <scope>NUCLEOTIDE SEQUENCE [LARGE SCALE GENOMIC DNA]</scope>
    <source>
        <strain evidence="3 4">BCCO 10_0856</strain>
    </source>
</reference>
<organism evidence="3 4">
    <name type="scientific">Lentzea miocenica</name>
    <dbReference type="NCBI Taxonomy" id="3095431"/>
    <lineage>
        <taxon>Bacteria</taxon>
        <taxon>Bacillati</taxon>
        <taxon>Actinomycetota</taxon>
        <taxon>Actinomycetes</taxon>
        <taxon>Pseudonocardiales</taxon>
        <taxon>Pseudonocardiaceae</taxon>
        <taxon>Lentzea</taxon>
    </lineage>
</organism>
<dbReference type="EMBL" id="JAXAVW010000010">
    <property type="protein sequence ID" value="MDX8031404.1"/>
    <property type="molecule type" value="Genomic_DNA"/>
</dbReference>
<dbReference type="Pfam" id="PF01757">
    <property type="entry name" value="Acyl_transf_3"/>
    <property type="match status" value="1"/>
</dbReference>
<dbReference type="RefSeq" id="WP_319966467.1">
    <property type="nucleotide sequence ID" value="NZ_JAXAVW010000010.1"/>
</dbReference>
<evidence type="ECO:0000313" key="3">
    <source>
        <dbReference type="EMBL" id="MDX8031404.1"/>
    </source>
</evidence>
<feature type="transmembrane region" description="Helical" evidence="1">
    <location>
        <begin position="88"/>
        <end position="109"/>
    </location>
</feature>
<accession>A0ABU4T009</accession>
<keyword evidence="3" id="KW-0012">Acyltransferase</keyword>
<dbReference type="PANTHER" id="PTHR36927">
    <property type="entry name" value="BLR4337 PROTEIN"/>
    <property type="match status" value="1"/>
</dbReference>
<dbReference type="InterPro" id="IPR002656">
    <property type="entry name" value="Acyl_transf_3_dom"/>
</dbReference>
<feature type="transmembrane region" description="Helical" evidence="1">
    <location>
        <begin position="242"/>
        <end position="258"/>
    </location>
</feature>
<evidence type="ECO:0000313" key="4">
    <source>
        <dbReference type="Proteomes" id="UP001285521"/>
    </source>
</evidence>